<organism evidence="1">
    <name type="scientific">marine metagenome</name>
    <dbReference type="NCBI Taxonomy" id="408172"/>
    <lineage>
        <taxon>unclassified sequences</taxon>
        <taxon>metagenomes</taxon>
        <taxon>ecological metagenomes</taxon>
    </lineage>
</organism>
<name>A0A382PBC7_9ZZZZ</name>
<evidence type="ECO:0000313" key="1">
    <source>
        <dbReference type="EMBL" id="SVC69925.1"/>
    </source>
</evidence>
<accession>A0A382PBC7</accession>
<proteinExistence type="predicted"/>
<dbReference type="AlphaFoldDB" id="A0A382PBC7"/>
<reference evidence="1" key="1">
    <citation type="submission" date="2018-05" db="EMBL/GenBank/DDBJ databases">
        <authorList>
            <person name="Lanie J.A."/>
            <person name="Ng W.-L."/>
            <person name="Kazmierczak K.M."/>
            <person name="Andrzejewski T.M."/>
            <person name="Davidsen T.M."/>
            <person name="Wayne K.J."/>
            <person name="Tettelin H."/>
            <person name="Glass J.I."/>
            <person name="Rusch D."/>
            <person name="Podicherti R."/>
            <person name="Tsui H.-C.T."/>
            <person name="Winkler M.E."/>
        </authorList>
    </citation>
    <scope>NUCLEOTIDE SEQUENCE</scope>
</reference>
<protein>
    <submittedName>
        <fullName evidence="1">Uncharacterized protein</fullName>
    </submittedName>
</protein>
<gene>
    <name evidence="1" type="ORF">METZ01_LOCUS322779</name>
</gene>
<sequence>MTTAEQQLLEALKDLEVAAAGVNAEPKPDLMPHFGRIDALTAQLPAGADGELLHYLQKKSYEKARLFLEGRFAEIEKGGCLR</sequence>
<dbReference type="EMBL" id="UINC01105751">
    <property type="protein sequence ID" value="SVC69925.1"/>
    <property type="molecule type" value="Genomic_DNA"/>
</dbReference>